<sequence>PNQTDKENSLTTVDDYLRNLSSRQEFDVYNRDSLRNECLFKLFLPLKTSIKHVIQLIAERIEYSEEQIIIQKSS</sequence>
<evidence type="ECO:0000313" key="2">
    <source>
        <dbReference type="Proteomes" id="UP000663844"/>
    </source>
</evidence>
<dbReference type="AlphaFoldDB" id="A0A820QAS3"/>
<feature type="non-terminal residue" evidence="1">
    <location>
        <position position="74"/>
    </location>
</feature>
<organism evidence="1 2">
    <name type="scientific">Adineta steineri</name>
    <dbReference type="NCBI Taxonomy" id="433720"/>
    <lineage>
        <taxon>Eukaryota</taxon>
        <taxon>Metazoa</taxon>
        <taxon>Spiralia</taxon>
        <taxon>Gnathifera</taxon>
        <taxon>Rotifera</taxon>
        <taxon>Eurotatoria</taxon>
        <taxon>Bdelloidea</taxon>
        <taxon>Adinetida</taxon>
        <taxon>Adinetidae</taxon>
        <taxon>Adineta</taxon>
    </lineage>
</organism>
<evidence type="ECO:0000313" key="1">
    <source>
        <dbReference type="EMBL" id="CAF4419895.1"/>
    </source>
</evidence>
<accession>A0A820QAS3</accession>
<dbReference type="EMBL" id="CAJOAZ010028750">
    <property type="protein sequence ID" value="CAF4419895.1"/>
    <property type="molecule type" value="Genomic_DNA"/>
</dbReference>
<reference evidence="1" key="1">
    <citation type="submission" date="2021-02" db="EMBL/GenBank/DDBJ databases">
        <authorList>
            <person name="Nowell W R."/>
        </authorList>
    </citation>
    <scope>NUCLEOTIDE SEQUENCE</scope>
</reference>
<name>A0A820QAS3_9BILA</name>
<feature type="non-terminal residue" evidence="1">
    <location>
        <position position="1"/>
    </location>
</feature>
<protein>
    <submittedName>
        <fullName evidence="1">Uncharacterized protein</fullName>
    </submittedName>
</protein>
<gene>
    <name evidence="1" type="ORF">OXD698_LOCUS52570</name>
</gene>
<dbReference type="Proteomes" id="UP000663844">
    <property type="component" value="Unassembled WGS sequence"/>
</dbReference>
<comment type="caution">
    <text evidence="1">The sequence shown here is derived from an EMBL/GenBank/DDBJ whole genome shotgun (WGS) entry which is preliminary data.</text>
</comment>
<proteinExistence type="predicted"/>